<evidence type="ECO:0000256" key="1">
    <source>
        <dbReference type="SAM" id="Phobius"/>
    </source>
</evidence>
<proteinExistence type="predicted"/>
<reference evidence="2 3" key="1">
    <citation type="submission" date="2019-01" db="EMBL/GenBank/DDBJ databases">
        <title>Nocardioides guangzhouensis sp. nov., an actinobacterium isolated from soil.</title>
        <authorList>
            <person name="Fu Y."/>
            <person name="Cai Y."/>
            <person name="Lin Z."/>
            <person name="Chen P."/>
        </authorList>
    </citation>
    <scope>NUCLEOTIDE SEQUENCE [LARGE SCALE GENOMIC DNA]</scope>
    <source>
        <strain evidence="2 3">130</strain>
    </source>
</reference>
<dbReference type="AlphaFoldDB" id="A0A4Q4ZGZ8"/>
<name>A0A4Q4ZGZ8_9ACTN</name>
<keyword evidence="1" id="KW-1133">Transmembrane helix</keyword>
<dbReference type="RefSeq" id="WP_134716197.1">
    <property type="nucleotide sequence ID" value="NZ_SDKM01000010.1"/>
</dbReference>
<protein>
    <submittedName>
        <fullName evidence="2">Uncharacterized protein</fullName>
    </submittedName>
</protein>
<dbReference type="Proteomes" id="UP000295198">
    <property type="component" value="Unassembled WGS sequence"/>
</dbReference>
<feature type="transmembrane region" description="Helical" evidence="1">
    <location>
        <begin position="37"/>
        <end position="58"/>
    </location>
</feature>
<comment type="caution">
    <text evidence="2">The sequence shown here is derived from an EMBL/GenBank/DDBJ whole genome shotgun (WGS) entry which is preliminary data.</text>
</comment>
<organism evidence="2 3">
    <name type="scientific">Nocardioides guangzhouensis</name>
    <dbReference type="NCBI Taxonomy" id="2497878"/>
    <lineage>
        <taxon>Bacteria</taxon>
        <taxon>Bacillati</taxon>
        <taxon>Actinomycetota</taxon>
        <taxon>Actinomycetes</taxon>
        <taxon>Propionibacteriales</taxon>
        <taxon>Nocardioidaceae</taxon>
        <taxon>Nocardioides</taxon>
    </lineage>
</organism>
<accession>A0A4Q4ZGZ8</accession>
<dbReference type="EMBL" id="SDKM01000010">
    <property type="protein sequence ID" value="RYP86706.1"/>
    <property type="molecule type" value="Genomic_DNA"/>
</dbReference>
<keyword evidence="3" id="KW-1185">Reference proteome</keyword>
<evidence type="ECO:0000313" key="3">
    <source>
        <dbReference type="Proteomes" id="UP000295198"/>
    </source>
</evidence>
<keyword evidence="1" id="KW-0472">Membrane</keyword>
<evidence type="ECO:0000313" key="2">
    <source>
        <dbReference type="EMBL" id="RYP86706.1"/>
    </source>
</evidence>
<keyword evidence="1" id="KW-0812">Transmembrane</keyword>
<dbReference type="OrthoDB" id="4640879at2"/>
<gene>
    <name evidence="2" type="ORF">EKO23_08565</name>
</gene>
<sequence>MRGTLAVALGGILFLLGLVWTLQGLGYLEGSPMTGVALWAVVGPILAGLGVGLAIVGLRGAGRRR</sequence>